<feature type="domain" description="ATPase BadF/BadG/BcrA/BcrD type" evidence="1">
    <location>
        <begin position="56"/>
        <end position="265"/>
    </location>
</feature>
<comment type="caution">
    <text evidence="2">The sequence shown here is derived from an EMBL/GenBank/DDBJ whole genome shotgun (WGS) entry which is preliminary data.</text>
</comment>
<dbReference type="InterPro" id="IPR052519">
    <property type="entry name" value="Euk-type_GlcNAc_Kinase"/>
</dbReference>
<proteinExistence type="predicted"/>
<dbReference type="EMBL" id="JBHSIW010000017">
    <property type="protein sequence ID" value="MFC4904403.1"/>
    <property type="molecule type" value="Genomic_DNA"/>
</dbReference>
<name>A0ABV9TLM5_9MICC</name>
<dbReference type="GO" id="GO:0016301">
    <property type="term" value="F:kinase activity"/>
    <property type="evidence" value="ECO:0007669"/>
    <property type="project" value="UniProtKB-KW"/>
</dbReference>
<gene>
    <name evidence="2" type="ORF">ACFPCS_12570</name>
</gene>
<evidence type="ECO:0000313" key="2">
    <source>
        <dbReference type="EMBL" id="MFC4904403.1"/>
    </source>
</evidence>
<dbReference type="Pfam" id="PF01869">
    <property type="entry name" value="BcrAD_BadFG"/>
    <property type="match status" value="1"/>
</dbReference>
<keyword evidence="2" id="KW-0418">Kinase</keyword>
<keyword evidence="2" id="KW-0808">Transferase</keyword>
<dbReference type="CDD" id="cd24007">
    <property type="entry name" value="ASKHA_NBD_eukNAGK-like"/>
    <property type="match status" value="1"/>
</dbReference>
<dbReference type="PANTHER" id="PTHR43190:SF3">
    <property type="entry name" value="N-ACETYL-D-GLUCOSAMINE KINASE"/>
    <property type="match status" value="1"/>
</dbReference>
<accession>A0ABV9TLM5</accession>
<dbReference type="Proteomes" id="UP001595797">
    <property type="component" value="Unassembled WGS sequence"/>
</dbReference>
<dbReference type="RefSeq" id="WP_380113462.1">
    <property type="nucleotide sequence ID" value="NZ_JBHSIW010000017.1"/>
</dbReference>
<sequence length="318" mass="32247">MLVFDAGKTGCRMGLWVDGDRVGHGEAPGASGIADPGGVDQALSRMAQATDASGSSHPCPGRPVDTVVAGLAGLLSAAEHAPLLRAGLAARYPGAEVIVTSDAITSHAGALSGQAGVVLAAGTGVSVLAVTADGTYSLVDGWGYLLGDAGSGYAIGRAGLDEALRQADGRGGSPVLLDRTVARWGDPRRVPRTVHASENPARVVASFARDVFAAARSGDDASQKICDEAARELALSVAAAVRIAHLDPPVQLATTGGLLNAGPVLTDPLDRHLDQMLPGISRRPADGDALSGGYLIAADPDLPHRRMLSCGHDEGDVR</sequence>
<evidence type="ECO:0000259" key="1">
    <source>
        <dbReference type="Pfam" id="PF01869"/>
    </source>
</evidence>
<dbReference type="SUPFAM" id="SSF53067">
    <property type="entry name" value="Actin-like ATPase domain"/>
    <property type="match status" value="1"/>
</dbReference>
<dbReference type="InterPro" id="IPR002731">
    <property type="entry name" value="ATPase_BadF"/>
</dbReference>
<protein>
    <submittedName>
        <fullName evidence="2">N-acetylglucosamine kinase</fullName>
    </submittedName>
</protein>
<dbReference type="PANTHER" id="PTHR43190">
    <property type="entry name" value="N-ACETYL-D-GLUCOSAMINE KINASE"/>
    <property type="match status" value="1"/>
</dbReference>
<dbReference type="Gene3D" id="3.30.420.40">
    <property type="match status" value="2"/>
</dbReference>
<keyword evidence="3" id="KW-1185">Reference proteome</keyword>
<dbReference type="InterPro" id="IPR043129">
    <property type="entry name" value="ATPase_NBD"/>
</dbReference>
<organism evidence="2 3">
    <name type="scientific">Kocuria oceani</name>
    <dbReference type="NCBI Taxonomy" id="988827"/>
    <lineage>
        <taxon>Bacteria</taxon>
        <taxon>Bacillati</taxon>
        <taxon>Actinomycetota</taxon>
        <taxon>Actinomycetes</taxon>
        <taxon>Micrococcales</taxon>
        <taxon>Micrococcaceae</taxon>
        <taxon>Kocuria</taxon>
    </lineage>
</organism>
<evidence type="ECO:0000313" key="3">
    <source>
        <dbReference type="Proteomes" id="UP001595797"/>
    </source>
</evidence>
<reference evidence="3" key="1">
    <citation type="journal article" date="2019" name="Int. J. Syst. Evol. Microbiol.">
        <title>The Global Catalogue of Microorganisms (GCM) 10K type strain sequencing project: providing services to taxonomists for standard genome sequencing and annotation.</title>
        <authorList>
            <consortium name="The Broad Institute Genomics Platform"/>
            <consortium name="The Broad Institute Genome Sequencing Center for Infectious Disease"/>
            <person name="Wu L."/>
            <person name="Ma J."/>
        </authorList>
    </citation>
    <scope>NUCLEOTIDE SEQUENCE [LARGE SCALE GENOMIC DNA]</scope>
    <source>
        <strain evidence="3">CGMCC 4.6946</strain>
    </source>
</reference>